<keyword evidence="3" id="KW-1185">Reference proteome</keyword>
<protein>
    <recommendedName>
        <fullName evidence="4">PH domain-containing protein</fullName>
    </recommendedName>
</protein>
<gene>
    <name evidence="2" type="ORF">SAMN05421642_106120</name>
</gene>
<name>A0A239I0K0_9NOCA</name>
<reference evidence="3" key="1">
    <citation type="submission" date="2017-06" db="EMBL/GenBank/DDBJ databases">
        <authorList>
            <person name="Varghese N."/>
            <person name="Submissions S."/>
        </authorList>
    </citation>
    <scope>NUCLEOTIDE SEQUENCE [LARGE SCALE GENOMIC DNA]</scope>
    <source>
        <strain evidence="3">JCM 23211</strain>
    </source>
</reference>
<evidence type="ECO:0000313" key="3">
    <source>
        <dbReference type="Proteomes" id="UP000198327"/>
    </source>
</evidence>
<feature type="region of interest" description="Disordered" evidence="1">
    <location>
        <begin position="32"/>
        <end position="57"/>
    </location>
</feature>
<proteinExistence type="predicted"/>
<sequence>MTATENDTSQRQDWLREAAAAARAAIDMRQRAGREVPSWLRDAAAGRPTAGPDRIGS</sequence>
<accession>A0A239I0K0</accession>
<dbReference type="Proteomes" id="UP000198327">
    <property type="component" value="Unassembled WGS sequence"/>
</dbReference>
<evidence type="ECO:0000313" key="2">
    <source>
        <dbReference type="EMBL" id="SNS86563.1"/>
    </source>
</evidence>
<evidence type="ECO:0008006" key="4">
    <source>
        <dbReference type="Google" id="ProtNLM"/>
    </source>
</evidence>
<evidence type="ECO:0000256" key="1">
    <source>
        <dbReference type="SAM" id="MobiDB-lite"/>
    </source>
</evidence>
<dbReference type="EMBL" id="FZOW01000006">
    <property type="protein sequence ID" value="SNS86563.1"/>
    <property type="molecule type" value="Genomic_DNA"/>
</dbReference>
<organism evidence="2 3">
    <name type="scientific">Rhodococcoides kyotonense</name>
    <dbReference type="NCBI Taxonomy" id="398843"/>
    <lineage>
        <taxon>Bacteria</taxon>
        <taxon>Bacillati</taxon>
        <taxon>Actinomycetota</taxon>
        <taxon>Actinomycetes</taxon>
        <taxon>Mycobacteriales</taxon>
        <taxon>Nocardiaceae</taxon>
        <taxon>Rhodococcoides</taxon>
    </lineage>
</organism>
<dbReference type="RefSeq" id="WP_176444261.1">
    <property type="nucleotide sequence ID" value="NZ_FZOW01000006.1"/>
</dbReference>
<dbReference type="AlphaFoldDB" id="A0A239I0K0"/>